<evidence type="ECO:0000256" key="1">
    <source>
        <dbReference type="ARBA" id="ARBA00004141"/>
    </source>
</evidence>
<dbReference type="GO" id="GO:0016020">
    <property type="term" value="C:membrane"/>
    <property type="evidence" value="ECO:0007669"/>
    <property type="project" value="UniProtKB-SubCell"/>
</dbReference>
<protein>
    <recommendedName>
        <fullName evidence="6">Sugar phosphate transporter domain-containing protein</fullName>
    </recommendedName>
</protein>
<feature type="transmembrane region" description="Helical" evidence="5">
    <location>
        <begin position="236"/>
        <end position="254"/>
    </location>
</feature>
<dbReference type="Pfam" id="PF03151">
    <property type="entry name" value="TPT"/>
    <property type="match status" value="1"/>
</dbReference>
<reference evidence="7 8" key="1">
    <citation type="journal article" date="2018" name="Science">
        <title>The opium poppy genome and morphinan production.</title>
        <authorList>
            <person name="Guo L."/>
            <person name="Winzer T."/>
            <person name="Yang X."/>
            <person name="Li Y."/>
            <person name="Ning Z."/>
            <person name="He Z."/>
            <person name="Teodor R."/>
            <person name="Lu Y."/>
            <person name="Bowser T.A."/>
            <person name="Graham I.A."/>
            <person name="Ye K."/>
        </authorList>
    </citation>
    <scope>NUCLEOTIDE SEQUENCE [LARGE SCALE GENOMIC DNA]</scope>
    <source>
        <strain evidence="8">cv. HN1</strain>
        <tissue evidence="7">Leaves</tissue>
    </source>
</reference>
<keyword evidence="3 5" id="KW-1133">Transmembrane helix</keyword>
<feature type="transmembrane region" description="Helical" evidence="5">
    <location>
        <begin position="274"/>
        <end position="300"/>
    </location>
</feature>
<keyword evidence="8" id="KW-1185">Reference proteome</keyword>
<dbReference type="PANTHER" id="PTHR11132">
    <property type="entry name" value="SOLUTE CARRIER FAMILY 35"/>
    <property type="match status" value="1"/>
</dbReference>
<keyword evidence="4 5" id="KW-0472">Membrane</keyword>
<dbReference type="EMBL" id="CM010720">
    <property type="protein sequence ID" value="RZC64971.1"/>
    <property type="molecule type" value="Genomic_DNA"/>
</dbReference>
<evidence type="ECO:0000313" key="8">
    <source>
        <dbReference type="Proteomes" id="UP000316621"/>
    </source>
</evidence>
<sequence>MVDSNLEVEKDDAIELQDIQKESDRPVLRREPSFSRWFDEDGIIHFHRPSEHADETVEDSDFELPFLQTEGQESKLLSKDRLSNPRNMHLNGNHTMPMVRTHNHVDENTNGLNYVPFDIENESIRELPVSDFDAHDSSSRGSYKTTLDTQNSLDMAIVLKTLFFILVWYTFSTCLTIYNKTLLGEKLGKFPAPMLMNTIHFGMQAVLSNFITWFWSNRFQPTVTMSWKDYFMRDPWITPVILSHDISFLWTFPLTVVPTALGTALDINLSNASLVFISVTFATMCKSASPIFLLLFAFAFKLESPSVKLLGIISVISVGILLTVAKETEFQFWGFVFVMLAAVMSGFRWSMTQILLQV</sequence>
<name>A0A4Y7JYA8_PAPSO</name>
<organism evidence="7 8">
    <name type="scientific">Papaver somniferum</name>
    <name type="common">Opium poppy</name>
    <dbReference type="NCBI Taxonomy" id="3469"/>
    <lineage>
        <taxon>Eukaryota</taxon>
        <taxon>Viridiplantae</taxon>
        <taxon>Streptophyta</taxon>
        <taxon>Embryophyta</taxon>
        <taxon>Tracheophyta</taxon>
        <taxon>Spermatophyta</taxon>
        <taxon>Magnoliopsida</taxon>
        <taxon>Ranunculales</taxon>
        <taxon>Papaveraceae</taxon>
        <taxon>Papaveroideae</taxon>
        <taxon>Papaver</taxon>
    </lineage>
</organism>
<dbReference type="InterPro" id="IPR004853">
    <property type="entry name" value="Sugar_P_trans_dom"/>
</dbReference>
<dbReference type="Gramene" id="RZC64971">
    <property type="protein sequence ID" value="RZC64971"/>
    <property type="gene ID" value="C5167_008661"/>
</dbReference>
<feature type="domain" description="Sugar phosphate transporter" evidence="6">
    <location>
        <begin position="160"/>
        <end position="348"/>
    </location>
</feature>
<evidence type="ECO:0000259" key="6">
    <source>
        <dbReference type="Pfam" id="PF03151"/>
    </source>
</evidence>
<evidence type="ECO:0000256" key="5">
    <source>
        <dbReference type="SAM" id="Phobius"/>
    </source>
</evidence>
<keyword evidence="2 5" id="KW-0812">Transmembrane</keyword>
<feature type="transmembrane region" description="Helical" evidence="5">
    <location>
        <begin position="307"/>
        <end position="324"/>
    </location>
</feature>
<evidence type="ECO:0000256" key="2">
    <source>
        <dbReference type="ARBA" id="ARBA00022692"/>
    </source>
</evidence>
<evidence type="ECO:0000256" key="4">
    <source>
        <dbReference type="ARBA" id="ARBA00023136"/>
    </source>
</evidence>
<accession>A0A4Y7JYA8</accession>
<proteinExistence type="predicted"/>
<dbReference type="STRING" id="3469.A0A4Y7JYA8"/>
<comment type="subcellular location">
    <subcellularLocation>
        <location evidence="1">Membrane</location>
        <topology evidence="1">Multi-pass membrane protein</topology>
    </subcellularLocation>
</comment>
<dbReference type="Proteomes" id="UP000316621">
    <property type="component" value="Chromosome 6"/>
</dbReference>
<dbReference type="InterPro" id="IPR050186">
    <property type="entry name" value="TPT_transporter"/>
</dbReference>
<feature type="transmembrane region" description="Helical" evidence="5">
    <location>
        <begin position="157"/>
        <end position="178"/>
    </location>
</feature>
<feature type="transmembrane region" description="Helical" evidence="5">
    <location>
        <begin position="198"/>
        <end position="215"/>
    </location>
</feature>
<dbReference type="OMA" id="LGREDYH"/>
<dbReference type="AlphaFoldDB" id="A0A4Y7JYA8"/>
<evidence type="ECO:0000256" key="3">
    <source>
        <dbReference type="ARBA" id="ARBA00022989"/>
    </source>
</evidence>
<gene>
    <name evidence="7" type="ORF">C5167_008661</name>
</gene>
<evidence type="ECO:0000313" key="7">
    <source>
        <dbReference type="EMBL" id="RZC64971.1"/>
    </source>
</evidence>
<feature type="transmembrane region" description="Helical" evidence="5">
    <location>
        <begin position="330"/>
        <end position="349"/>
    </location>
</feature>